<keyword evidence="1" id="KW-0805">Transcription regulation</keyword>
<organism evidence="6 7">
    <name type="scientific">Nocardia thailandica</name>
    <dbReference type="NCBI Taxonomy" id="257275"/>
    <lineage>
        <taxon>Bacteria</taxon>
        <taxon>Bacillati</taxon>
        <taxon>Actinomycetota</taxon>
        <taxon>Actinomycetes</taxon>
        <taxon>Mycobacteriales</taxon>
        <taxon>Nocardiaceae</taxon>
        <taxon>Nocardia</taxon>
    </lineage>
</organism>
<comment type="caution">
    <text evidence="6">The sequence shown here is derived from an EMBL/GenBank/DDBJ whole genome shotgun (WGS) entry which is preliminary data.</text>
</comment>
<keyword evidence="7" id="KW-1185">Reference proteome</keyword>
<dbReference type="EMBL" id="JBIAMX010000001">
    <property type="protein sequence ID" value="MFF0541502.1"/>
    <property type="molecule type" value="Genomic_DNA"/>
</dbReference>
<evidence type="ECO:0000313" key="7">
    <source>
        <dbReference type="Proteomes" id="UP001601444"/>
    </source>
</evidence>
<dbReference type="PANTHER" id="PTHR30055:SF234">
    <property type="entry name" value="HTH-TYPE TRANSCRIPTIONAL REGULATOR BETI"/>
    <property type="match status" value="1"/>
</dbReference>
<proteinExistence type="predicted"/>
<sequence>MTESTSHLRQLPRGRHRLSREEVVASQRERILVAMGEAMTEGGYVGTPVAAILKRAGVSRETFYEQFRSKEECFEAAFDRASGLLAARLQEVSIDPSEPPLDRLDHILEAYLRHLVDDPAAARLYLVEVFAVGPAAIAERMALLERFVDVLATVLGASTPEQRFACEMLASGIGGMVTGRIAAEDLSGLLALREPILELARRSGALFGTALT</sequence>
<protein>
    <submittedName>
        <fullName evidence="6">TetR/AcrR family transcriptional regulator</fullName>
    </submittedName>
</protein>
<feature type="DNA-binding region" description="H-T-H motif" evidence="4">
    <location>
        <begin position="48"/>
        <end position="67"/>
    </location>
</feature>
<evidence type="ECO:0000259" key="5">
    <source>
        <dbReference type="PROSITE" id="PS50977"/>
    </source>
</evidence>
<evidence type="ECO:0000256" key="2">
    <source>
        <dbReference type="ARBA" id="ARBA00023125"/>
    </source>
</evidence>
<dbReference type="Proteomes" id="UP001601444">
    <property type="component" value="Unassembled WGS sequence"/>
</dbReference>
<gene>
    <name evidence="6" type="ORF">ACFYTF_01535</name>
</gene>
<evidence type="ECO:0000256" key="1">
    <source>
        <dbReference type="ARBA" id="ARBA00023015"/>
    </source>
</evidence>
<dbReference type="InterPro" id="IPR001647">
    <property type="entry name" value="HTH_TetR"/>
</dbReference>
<feature type="domain" description="HTH tetR-type" evidence="5">
    <location>
        <begin position="25"/>
        <end position="85"/>
    </location>
</feature>
<keyword evidence="2 4" id="KW-0238">DNA-binding</keyword>
<keyword evidence="3" id="KW-0804">Transcription</keyword>
<name>A0ABW6PGH9_9NOCA</name>
<dbReference type="PROSITE" id="PS50977">
    <property type="entry name" value="HTH_TETR_2"/>
    <property type="match status" value="1"/>
</dbReference>
<evidence type="ECO:0000256" key="3">
    <source>
        <dbReference type="ARBA" id="ARBA00023163"/>
    </source>
</evidence>
<dbReference type="InterPro" id="IPR036271">
    <property type="entry name" value="Tet_transcr_reg_TetR-rel_C_sf"/>
</dbReference>
<dbReference type="PRINTS" id="PR00455">
    <property type="entry name" value="HTHTETR"/>
</dbReference>
<dbReference type="PANTHER" id="PTHR30055">
    <property type="entry name" value="HTH-TYPE TRANSCRIPTIONAL REGULATOR RUTR"/>
    <property type="match status" value="1"/>
</dbReference>
<reference evidence="6 7" key="1">
    <citation type="submission" date="2024-10" db="EMBL/GenBank/DDBJ databases">
        <title>The Natural Products Discovery Center: Release of the First 8490 Sequenced Strains for Exploring Actinobacteria Biosynthetic Diversity.</title>
        <authorList>
            <person name="Kalkreuter E."/>
            <person name="Kautsar S.A."/>
            <person name="Yang D."/>
            <person name="Bader C.D."/>
            <person name="Teijaro C.N."/>
            <person name="Fluegel L."/>
            <person name="Davis C.M."/>
            <person name="Simpson J.R."/>
            <person name="Lauterbach L."/>
            <person name="Steele A.D."/>
            <person name="Gui C."/>
            <person name="Meng S."/>
            <person name="Li G."/>
            <person name="Viehrig K."/>
            <person name="Ye F."/>
            <person name="Su P."/>
            <person name="Kiefer A.F."/>
            <person name="Nichols A."/>
            <person name="Cepeda A.J."/>
            <person name="Yan W."/>
            <person name="Fan B."/>
            <person name="Jiang Y."/>
            <person name="Adhikari A."/>
            <person name="Zheng C.-J."/>
            <person name="Schuster L."/>
            <person name="Cowan T.M."/>
            <person name="Smanski M.J."/>
            <person name="Chevrette M.G."/>
            <person name="De Carvalho L.P.S."/>
            <person name="Shen B."/>
        </authorList>
    </citation>
    <scope>NUCLEOTIDE SEQUENCE [LARGE SCALE GENOMIC DNA]</scope>
    <source>
        <strain evidence="6 7">NPDC004045</strain>
    </source>
</reference>
<accession>A0ABW6PGH9</accession>
<evidence type="ECO:0000313" key="6">
    <source>
        <dbReference type="EMBL" id="MFF0541502.1"/>
    </source>
</evidence>
<dbReference type="InterPro" id="IPR050109">
    <property type="entry name" value="HTH-type_TetR-like_transc_reg"/>
</dbReference>
<dbReference type="Pfam" id="PF00440">
    <property type="entry name" value="TetR_N"/>
    <property type="match status" value="1"/>
</dbReference>
<dbReference type="Gene3D" id="1.10.357.10">
    <property type="entry name" value="Tetracycline Repressor, domain 2"/>
    <property type="match status" value="1"/>
</dbReference>
<dbReference type="InterPro" id="IPR009057">
    <property type="entry name" value="Homeodomain-like_sf"/>
</dbReference>
<dbReference type="SUPFAM" id="SSF46689">
    <property type="entry name" value="Homeodomain-like"/>
    <property type="match status" value="1"/>
</dbReference>
<evidence type="ECO:0000256" key="4">
    <source>
        <dbReference type="PROSITE-ProRule" id="PRU00335"/>
    </source>
</evidence>
<dbReference type="SUPFAM" id="SSF48498">
    <property type="entry name" value="Tetracyclin repressor-like, C-terminal domain"/>
    <property type="match status" value="1"/>
</dbReference>
<dbReference type="Gene3D" id="1.10.10.60">
    <property type="entry name" value="Homeodomain-like"/>
    <property type="match status" value="1"/>
</dbReference>
<dbReference type="RefSeq" id="WP_387698718.1">
    <property type="nucleotide sequence ID" value="NZ_JBIAMX010000001.1"/>
</dbReference>